<proteinExistence type="predicted"/>
<gene>
    <name evidence="1" type="ORF">FA045_18570</name>
</gene>
<accession>A0A4U1BXE4</accession>
<evidence type="ECO:0000313" key="2">
    <source>
        <dbReference type="Proteomes" id="UP000310477"/>
    </source>
</evidence>
<keyword evidence="2" id="KW-1185">Reference proteome</keyword>
<reference evidence="1 2" key="1">
    <citation type="submission" date="2019-04" db="EMBL/GenBank/DDBJ databases">
        <title>Pedobacter sp. AR-2-6 sp. nov., isolated from Arctic soil.</title>
        <authorList>
            <person name="Dahal R.H."/>
            <person name="Kim D.-U."/>
        </authorList>
    </citation>
    <scope>NUCLEOTIDE SEQUENCE [LARGE SCALE GENOMIC DNA]</scope>
    <source>
        <strain evidence="1 2">AR-2-6</strain>
    </source>
</reference>
<dbReference type="Proteomes" id="UP000310477">
    <property type="component" value="Unassembled WGS sequence"/>
</dbReference>
<sequence length="422" mass="49361">MNTNKQKPYLITLIKCRVVENESAHHQCIWCGEVNKKNVAHIVSRKLIKSEHEVNKLKRSVCTTCNSFFGNGIEDWIFKYTPVATWANQVFNKAKTLSNLRYVPNFIWMDSINEWLVTNHDYVRDLLGNQLILNSKEDLIYFSGHLDHDTPELATKIMNLIEDDIMDGRFTTYIEAKLPDNFSPRAFQYKGKVIVLGRTQEALARLLAAVEQQRSKNLRLESHTFPKIKDYHTHYSWSIKRYLKLCSKIAYEFLTLMESDNFCKNIEFSSFKYWMLHSNNYAKSTLPYVEGKGFNAQGLLPKNWLSLVDMSDAPETFPILISPKKDCHCIFIYEVSGYLLFNVQLFNVEPALMIVAKNIKLEHIYYIEYNFIEDTFNLYTRPKSFNKLDNQSKYDEFIEQGRTSNNVACAYFMDQTPPTLFC</sequence>
<dbReference type="AlphaFoldDB" id="A0A4U1BXE4"/>
<organism evidence="1 2">
    <name type="scientific">Pedobacter cryotolerans</name>
    <dbReference type="NCBI Taxonomy" id="2571270"/>
    <lineage>
        <taxon>Bacteria</taxon>
        <taxon>Pseudomonadati</taxon>
        <taxon>Bacteroidota</taxon>
        <taxon>Sphingobacteriia</taxon>
        <taxon>Sphingobacteriales</taxon>
        <taxon>Sphingobacteriaceae</taxon>
        <taxon>Pedobacter</taxon>
    </lineage>
</organism>
<comment type="caution">
    <text evidence="1">The sequence shown here is derived from an EMBL/GenBank/DDBJ whole genome shotgun (WGS) entry which is preliminary data.</text>
</comment>
<evidence type="ECO:0008006" key="3">
    <source>
        <dbReference type="Google" id="ProtNLM"/>
    </source>
</evidence>
<dbReference type="RefSeq" id="WP_136878578.1">
    <property type="nucleotide sequence ID" value="NZ_SWBO01000021.1"/>
</dbReference>
<dbReference type="EMBL" id="SWBO01000021">
    <property type="protein sequence ID" value="TKB96180.1"/>
    <property type="molecule type" value="Genomic_DNA"/>
</dbReference>
<evidence type="ECO:0000313" key="1">
    <source>
        <dbReference type="EMBL" id="TKB96180.1"/>
    </source>
</evidence>
<dbReference type="OrthoDB" id="255953at2"/>
<name>A0A4U1BXE4_9SPHI</name>
<protein>
    <recommendedName>
        <fullName evidence="3">HNH endonuclease</fullName>
    </recommendedName>
</protein>